<evidence type="ECO:0000313" key="2">
    <source>
        <dbReference type="EMBL" id="CAI3989095.1"/>
    </source>
</evidence>
<accession>A0A9P1CCN9</accession>
<name>A0A9P1CCN9_9DINO</name>
<dbReference type="AlphaFoldDB" id="A0A9P1CCN9"/>
<dbReference type="EMBL" id="CAMXCT010001335">
    <property type="protein sequence ID" value="CAI3989095.1"/>
    <property type="molecule type" value="Genomic_DNA"/>
</dbReference>
<evidence type="ECO:0000313" key="3">
    <source>
        <dbReference type="EMBL" id="CAL4776407.1"/>
    </source>
</evidence>
<keyword evidence="4" id="KW-1185">Reference proteome</keyword>
<reference evidence="2" key="1">
    <citation type="submission" date="2022-10" db="EMBL/GenBank/DDBJ databases">
        <authorList>
            <person name="Chen Y."/>
            <person name="Dougan E. K."/>
            <person name="Chan C."/>
            <person name="Rhodes N."/>
            <person name="Thang M."/>
        </authorList>
    </citation>
    <scope>NUCLEOTIDE SEQUENCE</scope>
</reference>
<proteinExistence type="predicted"/>
<dbReference type="EMBL" id="CAMXCT020001335">
    <property type="protein sequence ID" value="CAL1142470.1"/>
    <property type="molecule type" value="Genomic_DNA"/>
</dbReference>
<sequence>MIQHHKRPHLNVPQFVIDEWKTRDQNTVAQILMDANWGKATFVAQLEVIVTKKKTVSVRVEEQWMTEKEMKSELQWTPARIAGAKKTCEAKGESHCRKNAYDGEQEYYIVTKEVGARQEERTQEEIHRSQKKADDGPTLDKDAFDGLAKAAARKAADDADADPNNPGGTGGSQIHETKSTFTKFMQSMLQKSGKIRSLVRELKEKYANCDTTSENVNLLQTGLKTMDEEYDKCSNLMAQAQLSGFDKVSSTFFRQLREIAVDSSLGVVWLCAGRALKAIAGDIGTGVATSNSERQVNLRAHTRGAKLHQADHLPPGKPGCRNVRFGGDNVKPSDQVDGVHMVYFVFRSLAPTDPRLGRRKEASFYAFDLFHSFHLGVGKILVASCLALASELMAATSVDNRLEELTSLYLVWAEENKKLKHFAFLAME</sequence>
<evidence type="ECO:0000256" key="1">
    <source>
        <dbReference type="SAM" id="MobiDB-lite"/>
    </source>
</evidence>
<comment type="caution">
    <text evidence="2">The sequence shown here is derived from an EMBL/GenBank/DDBJ whole genome shotgun (WGS) entry which is preliminary data.</text>
</comment>
<reference evidence="3 4" key="2">
    <citation type="submission" date="2024-05" db="EMBL/GenBank/DDBJ databases">
        <authorList>
            <person name="Chen Y."/>
            <person name="Shah S."/>
            <person name="Dougan E. K."/>
            <person name="Thang M."/>
            <person name="Chan C."/>
        </authorList>
    </citation>
    <scope>NUCLEOTIDE SEQUENCE [LARGE SCALE GENOMIC DNA]</scope>
</reference>
<protein>
    <submittedName>
        <fullName evidence="2">Uncharacterized protein</fullName>
    </submittedName>
</protein>
<feature type="region of interest" description="Disordered" evidence="1">
    <location>
        <begin position="118"/>
        <end position="175"/>
    </location>
</feature>
<feature type="compositionally biased region" description="Basic and acidic residues" evidence="1">
    <location>
        <begin position="118"/>
        <end position="144"/>
    </location>
</feature>
<dbReference type="EMBL" id="CAMXCT030001335">
    <property type="protein sequence ID" value="CAL4776407.1"/>
    <property type="molecule type" value="Genomic_DNA"/>
</dbReference>
<evidence type="ECO:0000313" key="4">
    <source>
        <dbReference type="Proteomes" id="UP001152797"/>
    </source>
</evidence>
<dbReference type="Proteomes" id="UP001152797">
    <property type="component" value="Unassembled WGS sequence"/>
</dbReference>
<organism evidence="2">
    <name type="scientific">Cladocopium goreaui</name>
    <dbReference type="NCBI Taxonomy" id="2562237"/>
    <lineage>
        <taxon>Eukaryota</taxon>
        <taxon>Sar</taxon>
        <taxon>Alveolata</taxon>
        <taxon>Dinophyceae</taxon>
        <taxon>Suessiales</taxon>
        <taxon>Symbiodiniaceae</taxon>
        <taxon>Cladocopium</taxon>
    </lineage>
</organism>
<gene>
    <name evidence="2" type="ORF">C1SCF055_LOCUS16189</name>
</gene>
<dbReference type="OrthoDB" id="407039at2759"/>